<name>A0A7G9ZB91_9EURY</name>
<proteinExistence type="predicted"/>
<reference evidence="1" key="1">
    <citation type="submission" date="2020-06" db="EMBL/GenBank/DDBJ databases">
        <title>Unique genomic features of the anaerobic methanotrophic archaea.</title>
        <authorList>
            <person name="Chadwick G.L."/>
            <person name="Skennerton C.T."/>
            <person name="Laso-Perez R."/>
            <person name="Leu A.O."/>
            <person name="Speth D.R."/>
            <person name="Yu H."/>
            <person name="Morgan-Lang C."/>
            <person name="Hatzenpichler R."/>
            <person name="Goudeau D."/>
            <person name="Malmstrom R."/>
            <person name="Brazelton W.J."/>
            <person name="Woyke T."/>
            <person name="Hallam S.J."/>
            <person name="Tyson G.W."/>
            <person name="Wegener G."/>
            <person name="Boetius A."/>
            <person name="Orphan V."/>
        </authorList>
    </citation>
    <scope>NUCLEOTIDE SEQUENCE</scope>
</reference>
<protein>
    <submittedName>
        <fullName evidence="1">Uncharacterized protein</fullName>
    </submittedName>
</protein>
<evidence type="ECO:0000313" key="1">
    <source>
        <dbReference type="EMBL" id="QNO57525.1"/>
    </source>
</evidence>
<dbReference type="EMBL" id="MT631691">
    <property type="protein sequence ID" value="QNO57525.1"/>
    <property type="molecule type" value="Genomic_DNA"/>
</dbReference>
<dbReference type="AlphaFoldDB" id="A0A7G9ZB91"/>
<sequence length="71" mass="8040">MINFIAKVYTYDGTAYTNYVGNYWDDYEGTDAEGDGIGDTHYSIDSEKNESDDYPLMKPFENYNLTTSAPA</sequence>
<organism evidence="1">
    <name type="scientific">Candidatus Methanophaga sp. ANME-1 ERB7</name>
    <dbReference type="NCBI Taxonomy" id="2759913"/>
    <lineage>
        <taxon>Archaea</taxon>
        <taxon>Methanobacteriati</taxon>
        <taxon>Methanobacteriota</taxon>
        <taxon>Stenosarchaea group</taxon>
        <taxon>Methanomicrobia</taxon>
        <taxon>Candidatus Methanophagales</taxon>
        <taxon>Candidatus Methanophagaceae</taxon>
        <taxon>Candidatus Methanophaga</taxon>
    </lineage>
</organism>
<gene>
    <name evidence="1" type="ORF">PKDJNKLE_00011</name>
</gene>
<accession>A0A7G9ZB91</accession>